<comment type="cofactor">
    <cofactor evidence="1 7">
        <name>FAD</name>
        <dbReference type="ChEBI" id="CHEBI:57692"/>
    </cofactor>
</comment>
<comment type="similarity">
    <text evidence="2 7">Belongs to the acyl-CoA dehydrogenase family.</text>
</comment>
<name>A0A1E3RSL8_9MYCO</name>
<keyword evidence="5 7" id="KW-0560">Oxidoreductase</keyword>
<feature type="domain" description="Acyl-CoA oxidase/dehydrogenase middle" evidence="9">
    <location>
        <begin position="428"/>
        <end position="521"/>
    </location>
</feature>
<dbReference type="InterPro" id="IPR009100">
    <property type="entry name" value="AcylCoA_DH/oxidase_NM_dom_sf"/>
</dbReference>
<sequence length="694" mass="73481">MDELAAFVDSAPALLEKSWGDATAAQTGDIGKLWGTAAEHGWFELADAGALDFAIAAERVLGRVACPLPVLDMYAAAELLDDEGLRSGTLRAVLTSDPTAPVDAGGAANHVVVVPAAGGRGQLRPILEQVPLAGLAIPAWTRVRLGAPVTEVGVDRHRAERALILVRLGKAARALAAAEYAHEMAIEHAKTRVQFGKVIGSFGAVQQRTAQCQIDIRSANLLVADAISALQYDRADAVLRAELAIAHIATVAPRAQFGAHHTLAATGYFTEHQAPWLFRRVHADVTMLSTIETGTGTVADIFVETVAKLPAADLGDVGEAFRADYVRFLTENGARDRAPTPIDMDPQFVGAMAEQGWLGFGWPIEYGGRNASLSEQVALNEETTYHRVGATKALGSVTLIGSSILRHGTEEQKAKFLPIIRSGELNFCLGYSEPEAGSDLASLRTRAVRDGENWVINGQKLWTTNAHASEWVWLAARTDPDAKPRHAGITVFLFPLDTPGITIQQHTALSGEVSCTVFYDDVRVPDSARVGEVGGGWAVIVDALSEERILMGNIAAALHRQLDDLLDFVADDPVRLVGERGSAKRATITDLAVRVQATRALVTAAVRASATDFGAMFDAAMAGVMGGELAEDFGQATLQIFGPAAALSGDGTNTSIPGGGAFEYGLRQSIMYVVGGGTNDVQRGLIARGLGLPR</sequence>
<proteinExistence type="inferred from homology"/>
<dbReference type="InterPro" id="IPR037069">
    <property type="entry name" value="AcylCoA_DH/ox_N_sf"/>
</dbReference>
<dbReference type="SUPFAM" id="SSF47203">
    <property type="entry name" value="Acyl-CoA dehydrogenase C-terminal domain-like"/>
    <property type="match status" value="2"/>
</dbReference>
<evidence type="ECO:0000313" key="11">
    <source>
        <dbReference type="EMBL" id="ODQ92895.1"/>
    </source>
</evidence>
<dbReference type="Pfam" id="PF02770">
    <property type="entry name" value="Acyl-CoA_dh_M"/>
    <property type="match status" value="1"/>
</dbReference>
<dbReference type="Gene3D" id="2.40.110.10">
    <property type="entry name" value="Butyryl-CoA Dehydrogenase, subunit A, domain 2"/>
    <property type="match status" value="1"/>
</dbReference>
<organism evidence="11 12">
    <name type="scientific">Mycolicibacterium holsaticum</name>
    <dbReference type="NCBI Taxonomy" id="152142"/>
    <lineage>
        <taxon>Bacteria</taxon>
        <taxon>Bacillati</taxon>
        <taxon>Actinomycetota</taxon>
        <taxon>Actinomycetes</taxon>
        <taxon>Mycobacteriales</taxon>
        <taxon>Mycobacteriaceae</taxon>
        <taxon>Mycolicibacterium</taxon>
    </lineage>
</organism>
<accession>A0A1E3RSL8</accession>
<keyword evidence="12" id="KW-1185">Reference proteome</keyword>
<dbReference type="EMBL" id="MIGZ01000087">
    <property type="protein sequence ID" value="ODQ92895.1"/>
    <property type="molecule type" value="Genomic_DNA"/>
</dbReference>
<feature type="domain" description="Acyl-CoA dehydrogenase/oxidase C-terminal" evidence="8">
    <location>
        <begin position="159"/>
        <end position="283"/>
    </location>
</feature>
<dbReference type="FunFam" id="2.40.110.10:FF:000002">
    <property type="entry name" value="Acyl-CoA dehydrogenase fadE12"/>
    <property type="match status" value="1"/>
</dbReference>
<evidence type="ECO:0000259" key="9">
    <source>
        <dbReference type="Pfam" id="PF02770"/>
    </source>
</evidence>
<dbReference type="RefSeq" id="WP_069406045.1">
    <property type="nucleotide sequence ID" value="NZ_MIGZ01000087.1"/>
</dbReference>
<reference evidence="12" key="1">
    <citation type="submission" date="2016-09" db="EMBL/GenBank/DDBJ databases">
        <authorList>
            <person name="Greninger A.L."/>
            <person name="Jerome K.R."/>
            <person name="Mcnair B."/>
            <person name="Wallis C."/>
            <person name="Fang F."/>
        </authorList>
    </citation>
    <scope>NUCLEOTIDE SEQUENCE [LARGE SCALE GENOMIC DNA]</scope>
    <source>
        <strain evidence="12">M7</strain>
    </source>
</reference>
<dbReference type="PANTHER" id="PTHR43292:SF3">
    <property type="entry name" value="ACYL-COA DEHYDROGENASE FADE29"/>
    <property type="match status" value="1"/>
</dbReference>
<keyword evidence="4 7" id="KW-0274">FAD</keyword>
<protein>
    <submittedName>
        <fullName evidence="11">Acyl-CoA dehydrogenase</fullName>
    </submittedName>
</protein>
<evidence type="ECO:0000256" key="6">
    <source>
        <dbReference type="ARBA" id="ARBA00052546"/>
    </source>
</evidence>
<comment type="catalytic activity">
    <reaction evidence="6">
        <text>a 2,3-saturated acyl-CoA + A = a 2,3-dehydroacyl-CoA + AH2</text>
        <dbReference type="Rhea" id="RHEA:48608"/>
        <dbReference type="ChEBI" id="CHEBI:13193"/>
        <dbReference type="ChEBI" id="CHEBI:17499"/>
        <dbReference type="ChEBI" id="CHEBI:60015"/>
        <dbReference type="ChEBI" id="CHEBI:65111"/>
    </reaction>
</comment>
<dbReference type="PANTHER" id="PTHR43292">
    <property type="entry name" value="ACYL-COA DEHYDROGENASE"/>
    <property type="match status" value="1"/>
</dbReference>
<dbReference type="InterPro" id="IPR036250">
    <property type="entry name" value="AcylCo_DH-like_C"/>
</dbReference>
<dbReference type="Gene3D" id="1.10.540.10">
    <property type="entry name" value="Acyl-CoA dehydrogenase/oxidase, N-terminal domain"/>
    <property type="match status" value="1"/>
</dbReference>
<dbReference type="GO" id="GO:0005886">
    <property type="term" value="C:plasma membrane"/>
    <property type="evidence" value="ECO:0007669"/>
    <property type="project" value="TreeGrafter"/>
</dbReference>
<evidence type="ECO:0000313" key="12">
    <source>
        <dbReference type="Proteomes" id="UP000094243"/>
    </source>
</evidence>
<evidence type="ECO:0000256" key="3">
    <source>
        <dbReference type="ARBA" id="ARBA00022630"/>
    </source>
</evidence>
<dbReference type="GO" id="GO:0016627">
    <property type="term" value="F:oxidoreductase activity, acting on the CH-CH group of donors"/>
    <property type="evidence" value="ECO:0007669"/>
    <property type="project" value="InterPro"/>
</dbReference>
<dbReference type="OrthoDB" id="9770681at2"/>
<evidence type="ECO:0000256" key="2">
    <source>
        <dbReference type="ARBA" id="ARBA00009347"/>
    </source>
</evidence>
<dbReference type="InterPro" id="IPR013786">
    <property type="entry name" value="AcylCoA_DH/ox_N"/>
</dbReference>
<dbReference type="InterPro" id="IPR046373">
    <property type="entry name" value="Acyl-CoA_Oxase/DH_mid-dom_sf"/>
</dbReference>
<evidence type="ECO:0000256" key="4">
    <source>
        <dbReference type="ARBA" id="ARBA00022827"/>
    </source>
</evidence>
<evidence type="ECO:0000256" key="5">
    <source>
        <dbReference type="ARBA" id="ARBA00023002"/>
    </source>
</evidence>
<evidence type="ECO:0000259" key="10">
    <source>
        <dbReference type="Pfam" id="PF02771"/>
    </source>
</evidence>
<dbReference type="Pfam" id="PF02771">
    <property type="entry name" value="Acyl-CoA_dh_N"/>
    <property type="match status" value="1"/>
</dbReference>
<dbReference type="InterPro" id="IPR009075">
    <property type="entry name" value="AcylCo_DH/oxidase_C"/>
</dbReference>
<dbReference type="AlphaFoldDB" id="A0A1E3RSL8"/>
<evidence type="ECO:0000259" key="8">
    <source>
        <dbReference type="Pfam" id="PF00441"/>
    </source>
</evidence>
<feature type="domain" description="Acyl-CoA dehydrogenase/oxidase N-terminal" evidence="10">
    <location>
        <begin position="321"/>
        <end position="424"/>
    </location>
</feature>
<dbReference type="GO" id="GO:0050660">
    <property type="term" value="F:flavin adenine dinucleotide binding"/>
    <property type="evidence" value="ECO:0007669"/>
    <property type="project" value="InterPro"/>
</dbReference>
<dbReference type="Proteomes" id="UP000094243">
    <property type="component" value="Unassembled WGS sequence"/>
</dbReference>
<dbReference type="SUPFAM" id="SSF56645">
    <property type="entry name" value="Acyl-CoA dehydrogenase NM domain-like"/>
    <property type="match status" value="1"/>
</dbReference>
<dbReference type="Gene3D" id="1.20.140.10">
    <property type="entry name" value="Butyryl-CoA Dehydrogenase, subunit A, domain 3"/>
    <property type="match status" value="2"/>
</dbReference>
<keyword evidence="3 7" id="KW-0285">Flavoprotein</keyword>
<evidence type="ECO:0000256" key="7">
    <source>
        <dbReference type="RuleBase" id="RU362125"/>
    </source>
</evidence>
<gene>
    <name evidence="11" type="ORF">BHQ17_15445</name>
</gene>
<feature type="domain" description="Acyl-CoA dehydrogenase/oxidase C-terminal" evidence="8">
    <location>
        <begin position="534"/>
        <end position="690"/>
    </location>
</feature>
<dbReference type="Pfam" id="PF00441">
    <property type="entry name" value="Acyl-CoA_dh_1"/>
    <property type="match status" value="2"/>
</dbReference>
<dbReference type="InterPro" id="IPR052161">
    <property type="entry name" value="Mycobact_Acyl-CoA_DH"/>
</dbReference>
<comment type="caution">
    <text evidence="11">The sequence shown here is derived from an EMBL/GenBank/DDBJ whole genome shotgun (WGS) entry which is preliminary data.</text>
</comment>
<dbReference type="InterPro" id="IPR006091">
    <property type="entry name" value="Acyl-CoA_Oxase/DH_mid-dom"/>
</dbReference>
<evidence type="ECO:0000256" key="1">
    <source>
        <dbReference type="ARBA" id="ARBA00001974"/>
    </source>
</evidence>